<keyword evidence="3 8" id="KW-0032">Aminotransferase</keyword>
<dbReference type="InterPro" id="IPR015421">
    <property type="entry name" value="PyrdxlP-dep_Trfase_major"/>
</dbReference>
<accession>A0A150QD17</accession>
<sequence length="331" mass="35903">LKAAFIRHGERRREAAGLPKNPLELPEGQQKSILDNAGTDAVVVSFSGAFHGRGLGPMSATHSKVIHKADLPAFPWPTAPFPASRFPLARHAAENDSAEAEALAALERILDAHQGRVAALIVEPVQSEGGDRHASPVFFRRAQELAGKAGAAFILDEVQTGLGITGTLWAHEQLELPRPPDLMCFGKKMQMGGFFATSAYDVAQFGRMYQTRNGDRARAAVALATLRTIESEDLLGNVRATGRHFLARLEELCERYPALASEPRGRGFLLAFDLPTTAARDDFLGRALRRGVFASYTGTRSVRLRPHLITTVAEVDEAVSVFDAVLREMAG</sequence>
<dbReference type="InterPro" id="IPR015424">
    <property type="entry name" value="PyrdxlP-dep_Trfase"/>
</dbReference>
<reference evidence="8 9" key="1">
    <citation type="submission" date="2014-02" db="EMBL/GenBank/DDBJ databases">
        <title>The small core and large imbalanced accessory genome model reveals a collaborative survival strategy of Sorangium cellulosum strains in nature.</title>
        <authorList>
            <person name="Han K."/>
            <person name="Peng R."/>
            <person name="Blom J."/>
            <person name="Li Y.-Z."/>
        </authorList>
    </citation>
    <scope>NUCLEOTIDE SEQUENCE [LARGE SCALE GENOMIC DNA]</scope>
    <source>
        <strain evidence="8 9">So0008-312</strain>
    </source>
</reference>
<dbReference type="AlphaFoldDB" id="A0A150QD17"/>
<dbReference type="PANTHER" id="PTHR43206:SF1">
    <property type="entry name" value="4-AMINOBUTYRATE AMINOTRANSFERASE, MITOCHONDRIAL"/>
    <property type="match status" value="1"/>
</dbReference>
<dbReference type="GO" id="GO:0030170">
    <property type="term" value="F:pyridoxal phosphate binding"/>
    <property type="evidence" value="ECO:0007669"/>
    <property type="project" value="InterPro"/>
</dbReference>
<dbReference type="PANTHER" id="PTHR43206">
    <property type="entry name" value="AMINOTRANSFERASE"/>
    <property type="match status" value="1"/>
</dbReference>
<dbReference type="GO" id="GO:0008483">
    <property type="term" value="F:transaminase activity"/>
    <property type="evidence" value="ECO:0007669"/>
    <property type="project" value="UniProtKB-KW"/>
</dbReference>
<dbReference type="PIRSF" id="PIRSF000521">
    <property type="entry name" value="Transaminase_4ab_Lys_Orn"/>
    <property type="match status" value="1"/>
</dbReference>
<dbReference type="GO" id="GO:0009450">
    <property type="term" value="P:gamma-aminobutyric acid catabolic process"/>
    <property type="evidence" value="ECO:0007669"/>
    <property type="project" value="TreeGrafter"/>
</dbReference>
<protein>
    <submittedName>
        <fullName evidence="8">4-aminobutyrate aminotransferase</fullName>
    </submittedName>
</protein>
<keyword evidence="4 8" id="KW-0808">Transferase</keyword>
<comment type="similarity">
    <text evidence="2 6">Belongs to the class-III pyridoxal-phosphate-dependent aminotransferase family.</text>
</comment>
<dbReference type="SUPFAM" id="SSF53383">
    <property type="entry name" value="PLP-dependent transferases"/>
    <property type="match status" value="1"/>
</dbReference>
<feature type="non-terminal residue" evidence="8">
    <location>
        <position position="1"/>
    </location>
</feature>
<gene>
    <name evidence="8" type="ORF">BE15_34750</name>
</gene>
<organism evidence="8 9">
    <name type="scientific">Sorangium cellulosum</name>
    <name type="common">Polyangium cellulosum</name>
    <dbReference type="NCBI Taxonomy" id="56"/>
    <lineage>
        <taxon>Bacteria</taxon>
        <taxon>Pseudomonadati</taxon>
        <taxon>Myxococcota</taxon>
        <taxon>Polyangia</taxon>
        <taxon>Polyangiales</taxon>
        <taxon>Polyangiaceae</taxon>
        <taxon>Sorangium</taxon>
    </lineage>
</organism>
<evidence type="ECO:0000256" key="1">
    <source>
        <dbReference type="ARBA" id="ARBA00001933"/>
    </source>
</evidence>
<evidence type="ECO:0000313" key="8">
    <source>
        <dbReference type="EMBL" id="KYF65874.1"/>
    </source>
</evidence>
<proteinExistence type="inferred from homology"/>
<comment type="cofactor">
    <cofactor evidence="1">
        <name>pyridoxal 5'-phosphate</name>
        <dbReference type="ChEBI" id="CHEBI:597326"/>
    </cofactor>
</comment>
<dbReference type="RefSeq" id="WP_061610867.1">
    <property type="nucleotide sequence ID" value="NZ_JEMA01000791.1"/>
</dbReference>
<dbReference type="Gene3D" id="3.90.1150.10">
    <property type="entry name" value="Aspartate Aminotransferase, domain 1"/>
    <property type="match status" value="1"/>
</dbReference>
<dbReference type="InterPro" id="IPR005814">
    <property type="entry name" value="Aminotrans_3"/>
</dbReference>
<evidence type="ECO:0000256" key="3">
    <source>
        <dbReference type="ARBA" id="ARBA00022576"/>
    </source>
</evidence>
<comment type="caution">
    <text evidence="8">The sequence shown here is derived from an EMBL/GenBank/DDBJ whole genome shotgun (WGS) entry which is preliminary data.</text>
</comment>
<evidence type="ECO:0000256" key="6">
    <source>
        <dbReference type="RuleBase" id="RU003560"/>
    </source>
</evidence>
<dbReference type="EMBL" id="JEMA01000791">
    <property type="protein sequence ID" value="KYF65874.1"/>
    <property type="molecule type" value="Genomic_DNA"/>
</dbReference>
<evidence type="ECO:0000256" key="7">
    <source>
        <dbReference type="SAM" id="MobiDB-lite"/>
    </source>
</evidence>
<dbReference type="Gene3D" id="3.40.640.10">
    <property type="entry name" value="Type I PLP-dependent aspartate aminotransferase-like (Major domain)"/>
    <property type="match status" value="1"/>
</dbReference>
<name>A0A150QD17_SORCE</name>
<evidence type="ECO:0000256" key="2">
    <source>
        <dbReference type="ARBA" id="ARBA00008954"/>
    </source>
</evidence>
<dbReference type="OrthoDB" id="9801052at2"/>
<keyword evidence="5 6" id="KW-0663">Pyridoxal phosphate</keyword>
<dbReference type="Pfam" id="PF00202">
    <property type="entry name" value="Aminotran_3"/>
    <property type="match status" value="1"/>
</dbReference>
<evidence type="ECO:0000256" key="5">
    <source>
        <dbReference type="ARBA" id="ARBA00022898"/>
    </source>
</evidence>
<dbReference type="Proteomes" id="UP000075260">
    <property type="component" value="Unassembled WGS sequence"/>
</dbReference>
<dbReference type="InterPro" id="IPR015422">
    <property type="entry name" value="PyrdxlP-dep_Trfase_small"/>
</dbReference>
<feature type="region of interest" description="Disordered" evidence="7">
    <location>
        <begin position="1"/>
        <end position="26"/>
    </location>
</feature>
<evidence type="ECO:0000256" key="4">
    <source>
        <dbReference type="ARBA" id="ARBA00022679"/>
    </source>
</evidence>
<evidence type="ECO:0000313" key="9">
    <source>
        <dbReference type="Proteomes" id="UP000075260"/>
    </source>
</evidence>